<feature type="transmembrane region" description="Helical" evidence="1">
    <location>
        <begin position="115"/>
        <end position="139"/>
    </location>
</feature>
<dbReference type="InterPro" id="IPR000160">
    <property type="entry name" value="GGDEF_dom"/>
</dbReference>
<dbReference type="RefSeq" id="WP_181538492.1">
    <property type="nucleotide sequence ID" value="NZ_JACDUU010000008.1"/>
</dbReference>
<sequence length="366" mass="42206">MNKLKGYKMEWAFSFVRWFLLGICVVLFCIEPVQAFFHLERDSVSALFIISLCYILITQYSLWKMITEGSHTAKQILQIGVCFDFLVAMWLLIVTGGVNSPLAPMTYLVIMHAAFYWNIKGAIISTGSVIAGFIIIFLLKGQPASESMLFYFFLHIGLTAIVGLFGGLIVARERKHFYEKATARKQVRIDYLTGLYNRRCFHESLRRIVRETKSCILVMADVDHFKLINDQYGHVMGDLVLKEIGKILAECVRKEKGRAFRYGGEEFAFLFPNANHPCIKRVIEKIYKELAGQTFRDNTLKVTMSFGVARWQTGEREHEWLERADSLLYKAKNQGRNRAVFDDQSIFVNPVTKRIENYNIQTKITI</sequence>
<evidence type="ECO:0000259" key="2">
    <source>
        <dbReference type="PROSITE" id="PS50887"/>
    </source>
</evidence>
<accession>A0A7V9Z287</accession>
<feature type="transmembrane region" description="Helical" evidence="1">
    <location>
        <begin position="45"/>
        <end position="63"/>
    </location>
</feature>
<reference evidence="3 4" key="1">
    <citation type="submission" date="2020-07" db="EMBL/GenBank/DDBJ databases">
        <title>Genomic Encyclopedia of Type Strains, Phase IV (KMG-IV): sequencing the most valuable type-strain genomes for metagenomic binning, comparative biology and taxonomic classification.</title>
        <authorList>
            <person name="Goeker M."/>
        </authorList>
    </citation>
    <scope>NUCLEOTIDE SEQUENCE [LARGE SCALE GENOMIC DNA]</scope>
    <source>
        <strain evidence="3 4">DSM 25220</strain>
    </source>
</reference>
<dbReference type="InterPro" id="IPR050469">
    <property type="entry name" value="Diguanylate_Cyclase"/>
</dbReference>
<evidence type="ECO:0000256" key="1">
    <source>
        <dbReference type="SAM" id="Phobius"/>
    </source>
</evidence>
<keyword evidence="4" id="KW-1185">Reference proteome</keyword>
<feature type="domain" description="GGDEF" evidence="2">
    <location>
        <begin position="213"/>
        <end position="344"/>
    </location>
</feature>
<keyword evidence="1" id="KW-0812">Transmembrane</keyword>
<dbReference type="GO" id="GO:0052621">
    <property type="term" value="F:diguanylate cyclase activity"/>
    <property type="evidence" value="ECO:0007669"/>
    <property type="project" value="TreeGrafter"/>
</dbReference>
<dbReference type="SMART" id="SM00267">
    <property type="entry name" value="GGDEF"/>
    <property type="match status" value="1"/>
</dbReference>
<keyword evidence="1" id="KW-1133">Transmembrane helix</keyword>
<dbReference type="FunFam" id="3.30.70.270:FF:000001">
    <property type="entry name" value="Diguanylate cyclase domain protein"/>
    <property type="match status" value="1"/>
</dbReference>
<proteinExistence type="predicted"/>
<dbReference type="CDD" id="cd01949">
    <property type="entry name" value="GGDEF"/>
    <property type="match status" value="1"/>
</dbReference>
<protein>
    <submittedName>
        <fullName evidence="3">Diguanylate cyclase (GGDEF)-like protein</fullName>
    </submittedName>
</protein>
<dbReference type="PROSITE" id="PS50887">
    <property type="entry name" value="GGDEF"/>
    <property type="match status" value="1"/>
</dbReference>
<dbReference type="NCBIfam" id="TIGR00254">
    <property type="entry name" value="GGDEF"/>
    <property type="match status" value="1"/>
</dbReference>
<dbReference type="InterPro" id="IPR043128">
    <property type="entry name" value="Rev_trsase/Diguanyl_cyclase"/>
</dbReference>
<feature type="transmembrane region" description="Helical" evidence="1">
    <location>
        <begin position="151"/>
        <end position="171"/>
    </location>
</feature>
<dbReference type="Pfam" id="PF00990">
    <property type="entry name" value="GGDEF"/>
    <property type="match status" value="1"/>
</dbReference>
<dbReference type="PANTHER" id="PTHR45138:SF9">
    <property type="entry name" value="DIGUANYLATE CYCLASE DGCM-RELATED"/>
    <property type="match status" value="1"/>
</dbReference>
<dbReference type="AlphaFoldDB" id="A0A7V9Z287"/>
<keyword evidence="1" id="KW-0472">Membrane</keyword>
<dbReference type="PANTHER" id="PTHR45138">
    <property type="entry name" value="REGULATORY COMPONENTS OF SENSORY TRANSDUCTION SYSTEM"/>
    <property type="match status" value="1"/>
</dbReference>
<evidence type="ECO:0000313" key="3">
    <source>
        <dbReference type="EMBL" id="MBA2872737.1"/>
    </source>
</evidence>
<dbReference type="InterPro" id="IPR029787">
    <property type="entry name" value="Nucleotide_cyclase"/>
</dbReference>
<organism evidence="3 4">
    <name type="scientific">[Anoxybacillus] calidus</name>
    <dbReference type="NCBI Taxonomy" id="575178"/>
    <lineage>
        <taxon>Bacteria</taxon>
        <taxon>Bacillati</taxon>
        <taxon>Bacillota</taxon>
        <taxon>Bacilli</taxon>
        <taxon>Bacillales</taxon>
        <taxon>Anoxybacillaceae</taxon>
        <taxon>Paranoxybacillus</taxon>
    </lineage>
</organism>
<dbReference type="EMBL" id="JACDUU010000008">
    <property type="protein sequence ID" value="MBA2872737.1"/>
    <property type="molecule type" value="Genomic_DNA"/>
</dbReference>
<dbReference type="SUPFAM" id="SSF55073">
    <property type="entry name" value="Nucleotide cyclase"/>
    <property type="match status" value="1"/>
</dbReference>
<evidence type="ECO:0000313" key="4">
    <source>
        <dbReference type="Proteomes" id="UP000580891"/>
    </source>
</evidence>
<name>A0A7V9Z287_9BACL</name>
<dbReference type="Gene3D" id="3.30.70.270">
    <property type="match status" value="1"/>
</dbReference>
<dbReference type="Proteomes" id="UP000580891">
    <property type="component" value="Unassembled WGS sequence"/>
</dbReference>
<comment type="caution">
    <text evidence="3">The sequence shown here is derived from an EMBL/GenBank/DDBJ whole genome shotgun (WGS) entry which is preliminary data.</text>
</comment>
<gene>
    <name evidence="3" type="ORF">HNQ85_003049</name>
</gene>